<dbReference type="GeneID" id="33558038"/>
<comment type="similarity">
    <text evidence="1">Belongs to the short-chain dehydrogenases/reductases (SDR) family.</text>
</comment>
<reference evidence="4 5" key="1">
    <citation type="submission" date="2017-03" db="EMBL/GenBank/DDBJ databases">
        <title>Widespread Adenine N6-methylation of Active Genes in Fungi.</title>
        <authorList>
            <consortium name="DOE Joint Genome Institute"/>
            <person name="Mondo S.J."/>
            <person name="Dannebaum R.O."/>
            <person name="Kuo R.C."/>
            <person name="Louie K.B."/>
            <person name="Bewick A.J."/>
            <person name="Labutti K."/>
            <person name="Haridas S."/>
            <person name="Kuo A."/>
            <person name="Salamov A."/>
            <person name="Ahrendt S.R."/>
            <person name="Lau R."/>
            <person name="Bowen B.P."/>
            <person name="Lipzen A."/>
            <person name="Sullivan W."/>
            <person name="Andreopoulos W.B."/>
            <person name="Clum A."/>
            <person name="Lindquist E."/>
            <person name="Daum C."/>
            <person name="Northen T.R."/>
            <person name="Ramamoorthy G."/>
            <person name="Schmitz R.J."/>
            <person name="Gryganskyi A."/>
            <person name="Culley D."/>
            <person name="Magnuson J."/>
            <person name="James T.Y."/>
            <person name="O'Malley M.A."/>
            <person name="Stajich J.E."/>
            <person name="Spatafora J.W."/>
            <person name="Visel A."/>
            <person name="Grigoriev I.V."/>
        </authorList>
    </citation>
    <scope>NUCLEOTIDE SEQUENCE [LARGE SCALE GENOMIC DNA]</scope>
    <source>
        <strain evidence="4 5">NRRL Y-17943</strain>
    </source>
</reference>
<keyword evidence="5" id="KW-1185">Reference proteome</keyword>
<keyword evidence="3" id="KW-0560">Oxidoreductase</keyword>
<evidence type="ECO:0008006" key="6">
    <source>
        <dbReference type="Google" id="ProtNLM"/>
    </source>
</evidence>
<dbReference type="PANTHER" id="PTHR24320">
    <property type="entry name" value="RETINOL DEHYDROGENASE"/>
    <property type="match status" value="1"/>
</dbReference>
<dbReference type="Gene3D" id="3.40.50.720">
    <property type="entry name" value="NAD(P)-binding Rossmann-like Domain"/>
    <property type="match status" value="1"/>
</dbReference>
<evidence type="ECO:0000313" key="4">
    <source>
        <dbReference type="EMBL" id="ORX35934.1"/>
    </source>
</evidence>
<evidence type="ECO:0000256" key="3">
    <source>
        <dbReference type="ARBA" id="ARBA00023002"/>
    </source>
</evidence>
<dbReference type="STRING" id="4999.A0A1Y1UEJ8"/>
<dbReference type="EMBL" id="NBSH01000009">
    <property type="protein sequence ID" value="ORX35934.1"/>
    <property type="molecule type" value="Genomic_DNA"/>
</dbReference>
<dbReference type="InterPro" id="IPR036291">
    <property type="entry name" value="NAD(P)-bd_dom_sf"/>
</dbReference>
<dbReference type="Pfam" id="PF00106">
    <property type="entry name" value="adh_short"/>
    <property type="match status" value="1"/>
</dbReference>
<dbReference type="SUPFAM" id="SSF51735">
    <property type="entry name" value="NAD(P)-binding Rossmann-fold domains"/>
    <property type="match status" value="1"/>
</dbReference>
<evidence type="ECO:0000313" key="5">
    <source>
        <dbReference type="Proteomes" id="UP000193218"/>
    </source>
</evidence>
<accession>A0A1Y1UEJ8</accession>
<dbReference type="InterPro" id="IPR002347">
    <property type="entry name" value="SDR_fam"/>
</dbReference>
<dbReference type="PRINTS" id="PR00081">
    <property type="entry name" value="GDHRDH"/>
</dbReference>
<protein>
    <recommendedName>
        <fullName evidence="6">Short-chain dehydrogenase</fullName>
    </recommendedName>
</protein>
<dbReference type="RefSeq" id="XP_021870063.1">
    <property type="nucleotide sequence ID" value="XM_022016229.1"/>
</dbReference>
<dbReference type="PANTHER" id="PTHR24320:SF283">
    <property type="entry name" value="RETINOL DEHYDROGENASE 11"/>
    <property type="match status" value="1"/>
</dbReference>
<dbReference type="Proteomes" id="UP000193218">
    <property type="component" value="Unassembled WGS sequence"/>
</dbReference>
<evidence type="ECO:0000256" key="1">
    <source>
        <dbReference type="ARBA" id="ARBA00006484"/>
    </source>
</evidence>
<evidence type="ECO:0000256" key="2">
    <source>
        <dbReference type="ARBA" id="ARBA00022857"/>
    </source>
</evidence>
<organism evidence="4 5">
    <name type="scientific">Kockovaella imperatae</name>
    <dbReference type="NCBI Taxonomy" id="4999"/>
    <lineage>
        <taxon>Eukaryota</taxon>
        <taxon>Fungi</taxon>
        <taxon>Dikarya</taxon>
        <taxon>Basidiomycota</taxon>
        <taxon>Agaricomycotina</taxon>
        <taxon>Tremellomycetes</taxon>
        <taxon>Tremellales</taxon>
        <taxon>Cuniculitremaceae</taxon>
        <taxon>Kockovaella</taxon>
    </lineage>
</organism>
<keyword evidence="2" id="KW-0521">NADP</keyword>
<dbReference type="InParanoid" id="A0A1Y1UEJ8"/>
<comment type="caution">
    <text evidence="4">The sequence shown here is derived from an EMBL/GenBank/DDBJ whole genome shotgun (WGS) entry which is preliminary data.</text>
</comment>
<dbReference type="OrthoDB" id="191139at2759"/>
<proteinExistence type="inferred from homology"/>
<sequence length="322" mass="35601">MTSVDPSSFGAKTLAVDVCRRYPGSIKDRVILITGPTVTSIGYGTAEAVAQLDPKLLILAGRDMTKLEQARHKLQSKVKDAPVKLLKLCLTDSAQIKEAVEELRSWQTPIDVVINNAAVMDTPYELTPEGHELQFATNYLGPWLFTQSIIPLVLESKGKRVVMVSSVGHHNGDIRWDDPAYTKGYDRKHAYGQGKTADILYAKELAKRFRGQGLTAFSLDPGGISTPLQKHWSLEEKQEVGRKYGAFHQDGTVNHEADVWKTIDQGASTTCRAAFDPDIASESGSFLVDCQIRNDKRASYAGDDAAAERLWKWTNELMGESF</sequence>
<gene>
    <name evidence="4" type="ORF">BD324DRAFT_629581</name>
</gene>
<dbReference type="GO" id="GO:0016491">
    <property type="term" value="F:oxidoreductase activity"/>
    <property type="evidence" value="ECO:0007669"/>
    <property type="project" value="UniProtKB-KW"/>
</dbReference>
<name>A0A1Y1UEJ8_9TREE</name>
<dbReference type="PROSITE" id="PS00061">
    <property type="entry name" value="ADH_SHORT"/>
    <property type="match status" value="1"/>
</dbReference>
<dbReference type="AlphaFoldDB" id="A0A1Y1UEJ8"/>
<dbReference type="InterPro" id="IPR020904">
    <property type="entry name" value="Sc_DH/Rdtase_CS"/>
</dbReference>